<dbReference type="InterPro" id="IPR013087">
    <property type="entry name" value="Znf_C2H2_type"/>
</dbReference>
<dbReference type="PROSITE" id="PS00028">
    <property type="entry name" value="ZINC_FINGER_C2H2_1"/>
    <property type="match status" value="1"/>
</dbReference>
<feature type="compositionally biased region" description="Basic and acidic residues" evidence="1">
    <location>
        <begin position="37"/>
        <end position="55"/>
    </location>
</feature>
<name>A0A061AFV0_RHOTO</name>
<evidence type="ECO:0000313" key="3">
    <source>
        <dbReference type="EMBL" id="CDR36422.1"/>
    </source>
</evidence>
<feature type="region of interest" description="Disordered" evidence="1">
    <location>
        <begin position="36"/>
        <end position="68"/>
    </location>
</feature>
<dbReference type="AlphaFoldDB" id="A0A061AFV0"/>
<sequence>MCANLTCGVDFRLRHPPPRHLRGVHFDAATCRVTPKARRDGFRDAGRRSDSQECGRRRRPALISPPRLLPSNLASSTSSFVTSSLASSARPLQVLVASSTRKRRTMVRSRWGDDRAVRLGERVAGEVEMGL</sequence>
<dbReference type="EMBL" id="LK052937">
    <property type="protein sequence ID" value="CDR36422.1"/>
    <property type="molecule type" value="Genomic_DNA"/>
</dbReference>
<reference evidence="3" key="1">
    <citation type="journal article" date="2014" name="Genome Announc.">
        <title>Draft genome sequence of Rhodosporidium toruloides CECT1137, an oleaginous yeast of biotechnological interest.</title>
        <authorList>
            <person name="Morin N."/>
            <person name="Calcas X."/>
            <person name="Devillers H."/>
            <person name="Durrens P."/>
            <person name="Sherman D.J."/>
            <person name="Nicaud J.-M."/>
            <person name="Neuveglise C."/>
        </authorList>
    </citation>
    <scope>NUCLEOTIDE SEQUENCE</scope>
    <source>
        <strain evidence="3">CECT1137</strain>
    </source>
</reference>
<evidence type="ECO:0000259" key="2">
    <source>
        <dbReference type="PROSITE" id="PS00028"/>
    </source>
</evidence>
<organism evidence="3">
    <name type="scientific">Rhodotorula toruloides</name>
    <name type="common">Yeast</name>
    <name type="synonym">Rhodosporidium toruloides</name>
    <dbReference type="NCBI Taxonomy" id="5286"/>
    <lineage>
        <taxon>Eukaryota</taxon>
        <taxon>Fungi</taxon>
        <taxon>Dikarya</taxon>
        <taxon>Basidiomycota</taxon>
        <taxon>Pucciniomycotina</taxon>
        <taxon>Microbotryomycetes</taxon>
        <taxon>Sporidiobolales</taxon>
        <taxon>Sporidiobolaceae</taxon>
        <taxon>Rhodotorula</taxon>
    </lineage>
</organism>
<evidence type="ECO:0000256" key="1">
    <source>
        <dbReference type="SAM" id="MobiDB-lite"/>
    </source>
</evidence>
<gene>
    <name evidence="3" type="ORF">RHTO0S_02e01948g</name>
</gene>
<accession>A0A061AFV0</accession>
<proteinExistence type="predicted"/>
<protein>
    <submittedName>
        <fullName evidence="3">RHTO0S02e01948g1_1</fullName>
    </submittedName>
</protein>
<feature type="domain" description="C2H2-type" evidence="2">
    <location>
        <begin position="2"/>
        <end position="25"/>
    </location>
</feature>